<proteinExistence type="predicted"/>
<dbReference type="InterPro" id="IPR014756">
    <property type="entry name" value="Ig_E-set"/>
</dbReference>
<sequence>MFKGGINGFMCMYIFSYAIINIFNPFSNCLICIPGAKRVTYISPRRGSTNGGTHITILGSGFAQERQFQLNPQNDYFGNRVTLVSDTRSFPCDVERDSTHGGQIICYSRAMPQDSYMVRISVDGEPFPDSAICGGVYKHYHCSFYTVWYRTPTIQSVSPVSGPPGSLFTIRGRIYTDVYGSNTQKSSNGLNVRILRSYIGGMPCELLKPESDELGMFVSYLEVTEVSPRKGSVMGGTLLTVHGHFFDETDLPARIVVGGLPCIIQNVYDDRIMCRTAKQDLNSNVTVYPGGRGLKTEAWNDTRPSVLSDIFSYNQTKPGYWTQWTDSMPLVFPNEIDYFTSRSRGFLVPPDTDNYRIYLLCDDRCELYLSNSSSPEDMVNFPYYVNSFALDSQKSQVLALEGGKPYYLEVLHQEYGVVGSINIALFKEKSSFTKDQTDDAVNEVQNIDATYDVFDEEQVITFNSWPSNAVGVPEVQKVSVSSSCTGQSCGSTFFRPIPVSASAAMVEAALNNLWAIRDDTVQVTKQDESQGSHYTVTFNSDRGDFKSLHYNVFGSDTNITITEITKGRSNMETFTLLWAGVPTKPIPFNTNASEVQLALEDMMKGKCPSEILSKEGDDVAYFNDFERDDSQFSDETGTPVQSSGFCGQRSLMNAEVLFKSTYTKESGDTYGNFRFHLFPPLFFQLCFAYKGMLRDEVELKFTYVDIQGQQKTETANINTIFTNSNK</sequence>
<evidence type="ECO:0000256" key="1">
    <source>
        <dbReference type="ARBA" id="ARBA00022729"/>
    </source>
</evidence>
<evidence type="ECO:0000313" key="4">
    <source>
        <dbReference type="Proteomes" id="UP000261620"/>
    </source>
</evidence>
<keyword evidence="4" id="KW-1185">Reference proteome</keyword>
<reference evidence="3" key="2">
    <citation type="submission" date="2025-09" db="UniProtKB">
        <authorList>
            <consortium name="Ensembl"/>
        </authorList>
    </citation>
    <scope>IDENTIFICATION</scope>
</reference>
<feature type="domain" description="PA14" evidence="2">
    <location>
        <begin position="289"/>
        <end position="441"/>
    </location>
</feature>
<dbReference type="FunFam" id="2.60.40.10:FF:000857">
    <property type="entry name" value="PKHD1 like 1"/>
    <property type="match status" value="1"/>
</dbReference>
<dbReference type="SUPFAM" id="SSF81296">
    <property type="entry name" value="E set domains"/>
    <property type="match status" value="2"/>
</dbReference>
<dbReference type="SMART" id="SM00429">
    <property type="entry name" value="IPT"/>
    <property type="match status" value="1"/>
</dbReference>
<dbReference type="CDD" id="cd00603">
    <property type="entry name" value="IPT_PCSR"/>
    <property type="match status" value="2"/>
</dbReference>
<accession>A0A3Q3WJ25</accession>
<name>A0A3Q3WJ25_MOLML</name>
<dbReference type="SUPFAM" id="SSF56988">
    <property type="entry name" value="Anthrax protective antigen"/>
    <property type="match status" value="1"/>
</dbReference>
<dbReference type="PROSITE" id="PS51820">
    <property type="entry name" value="PA14"/>
    <property type="match status" value="1"/>
</dbReference>
<dbReference type="Gene3D" id="2.60.40.10">
    <property type="entry name" value="Immunoglobulins"/>
    <property type="match status" value="2"/>
</dbReference>
<dbReference type="PANTHER" id="PTHR46769:SF2">
    <property type="entry name" value="FIBROCYSTIN-L ISOFORM 2 PRECURSOR-RELATED"/>
    <property type="match status" value="1"/>
</dbReference>
<organism evidence="3 4">
    <name type="scientific">Mola mola</name>
    <name type="common">Ocean sunfish</name>
    <name type="synonym">Tetraodon mola</name>
    <dbReference type="NCBI Taxonomy" id="94237"/>
    <lineage>
        <taxon>Eukaryota</taxon>
        <taxon>Metazoa</taxon>
        <taxon>Chordata</taxon>
        <taxon>Craniata</taxon>
        <taxon>Vertebrata</taxon>
        <taxon>Euteleostomi</taxon>
        <taxon>Actinopterygii</taxon>
        <taxon>Neopterygii</taxon>
        <taxon>Teleostei</taxon>
        <taxon>Neoteleostei</taxon>
        <taxon>Acanthomorphata</taxon>
        <taxon>Eupercaria</taxon>
        <taxon>Tetraodontiformes</taxon>
        <taxon>Molidae</taxon>
        <taxon>Mola</taxon>
    </lineage>
</organism>
<evidence type="ECO:0000313" key="3">
    <source>
        <dbReference type="Ensembl" id="ENSMMOP00000017626.1"/>
    </source>
</evidence>
<dbReference type="Ensembl" id="ENSMMOT00000017917.1">
    <property type="protein sequence ID" value="ENSMMOP00000017626.1"/>
    <property type="gene ID" value="ENSMMOG00000013363.1"/>
</dbReference>
<dbReference type="InterPro" id="IPR013783">
    <property type="entry name" value="Ig-like_fold"/>
</dbReference>
<dbReference type="InterPro" id="IPR037524">
    <property type="entry name" value="PA14/GLEYA"/>
</dbReference>
<dbReference type="InterPro" id="IPR052387">
    <property type="entry name" value="Fibrocystin"/>
</dbReference>
<dbReference type="PANTHER" id="PTHR46769">
    <property type="entry name" value="POLYCYSTIC KIDNEY AND HEPATIC DISEASE 1 (AUTOSOMAL RECESSIVE)-LIKE 1"/>
    <property type="match status" value="1"/>
</dbReference>
<dbReference type="FunFam" id="2.60.40.10:FF:001292">
    <property type="entry name" value="PKHD1 like 1"/>
    <property type="match status" value="1"/>
</dbReference>
<dbReference type="AlphaFoldDB" id="A0A3Q3WJ25"/>
<reference evidence="3" key="1">
    <citation type="submission" date="2025-08" db="UniProtKB">
        <authorList>
            <consortium name="Ensembl"/>
        </authorList>
    </citation>
    <scope>IDENTIFICATION</scope>
</reference>
<dbReference type="Proteomes" id="UP000261620">
    <property type="component" value="Unplaced"/>
</dbReference>
<dbReference type="InterPro" id="IPR002909">
    <property type="entry name" value="IPT_dom"/>
</dbReference>
<evidence type="ECO:0000259" key="2">
    <source>
        <dbReference type="PROSITE" id="PS51820"/>
    </source>
</evidence>
<dbReference type="GO" id="GO:0007399">
    <property type="term" value="P:nervous system development"/>
    <property type="evidence" value="ECO:0007669"/>
    <property type="project" value="UniProtKB-ARBA"/>
</dbReference>
<keyword evidence="1" id="KW-0732">Signal</keyword>
<dbReference type="Pfam" id="PF01833">
    <property type="entry name" value="TIG"/>
    <property type="match status" value="2"/>
</dbReference>
<protein>
    <recommendedName>
        <fullName evidence="2">PA14 domain-containing protein</fullName>
    </recommendedName>
</protein>